<dbReference type="FunFam" id="3.30.2080.10:FF:000001">
    <property type="entry name" value="Alpha-1,2-mannosidase subfamily"/>
    <property type="match status" value="1"/>
</dbReference>
<evidence type="ECO:0000313" key="7">
    <source>
        <dbReference type="EMBL" id="MBC9813840.1"/>
    </source>
</evidence>
<feature type="signal peptide" evidence="4">
    <location>
        <begin position="1"/>
        <end position="18"/>
    </location>
</feature>
<dbReference type="GO" id="GO:0000224">
    <property type="term" value="F:peptide-N4-(N-acetyl-beta-glucosaminyl)asparagine amidase activity"/>
    <property type="evidence" value="ECO:0007669"/>
    <property type="project" value="TreeGrafter"/>
</dbReference>
<dbReference type="Proteomes" id="UP000652681">
    <property type="component" value="Unassembled WGS sequence"/>
</dbReference>
<name>A0A8J6U2W1_9FLAO</name>
<evidence type="ECO:0000256" key="4">
    <source>
        <dbReference type="SAM" id="SignalP"/>
    </source>
</evidence>
<keyword evidence="3" id="KW-0106">Calcium</keyword>
<dbReference type="InterPro" id="IPR026876">
    <property type="entry name" value="Fn3_assoc_repeat"/>
</dbReference>
<sequence>MKYYCLLLSVLLGSLALSQDKLTTPKRNTLRLEKADQATDYKKDRYLLNYVNPFIGTGGHGHTYPGASAPFGMMQLSPDTRYQGWDGCSGYHYSDSIIYGFSHSHLSGTGVEDYCDLLIVPQTGEPKTIPGYLNPEKGGYGATFSHQKEKASPGYYTVELDNGIKAELTTTQRSGIHRYTFPKDGQKRSILIDLTHRDKLLKYGIQELSKREISGVRISSSWAKEQHLYFFIVTSTDAIRSQLIDDGAKLLLEFPETIETLELRVGISAVDEKGAQENLMKELTEDQTFESVKKATEDLWLKELSAVIIDTTDKNQATNFYTALYHSYLAPNLFSDVDGRYRGLDGKIHQSNNNANQYTVFSLWDTYRATHPWYTLFQKERTYDFITTFENQFLHSGDLPVWELAGNETHCMIGYHSASVIADAYVKGLKQIDVPLFIHGLETTANLDEFGKTDFNNQGFINCKKEPESVSKTLEYAYDSYCIYTFLSAAKQEGFTVKDSLINIFYKRAFNFINSFDPQTGFMRPRHGGIWHSPFKPEEVNFHFTEANSWQYSLYAPHAIPVLSQLLGGPEGLKKWLDNLFSASSKLAGNAQADITGLIGQYAHGNEPSHHIAYLYNYTGSPEKTAVIVDSILYHYYHNTPDGLSGNEDCGQMSSWFVFSSLGLYPVSPGTGIYDFGRPLFKSAELRLENNKKIRITAVNNSKNNKYIQEIKVDGKTYKKRYITQKELEGCKSIEFTMGPYPSAEYRTYAVAPSMDSLPASFVAVPYFTNQSTSFEKQTSIGISSAGKGLTFYYTLDGSTPSNQSKKYKKPFTIKHATTVKAIAYNPETKQYSEVISNDFRPKPEGISLVLKSVYQQQYAASGDGALIDGLFGTHEFRSGDWQGFYNMDVAGTVTFQKGKTFNKIGLSALQSTRSWIFPPKSVAFTLVYEDGTTETVTIDLEEHPKAGNSPEKPIRFEHQPNQKPVKSIQFNAVNYGVNPEWHVSPGYPTYIFLDELYFE</sequence>
<feature type="chain" id="PRO_5035189327" evidence="4">
    <location>
        <begin position="19"/>
        <end position="1000"/>
    </location>
</feature>
<dbReference type="InterPro" id="IPR050883">
    <property type="entry name" value="PNGase"/>
</dbReference>
<reference evidence="7" key="1">
    <citation type="submission" date="2020-09" db="EMBL/GenBank/DDBJ databases">
        <title>Taishania pollutisoli gen. nov., sp. nov., Isolated from Tetrabromobisphenol A-Contaminated Soil.</title>
        <authorList>
            <person name="Chen Q."/>
        </authorList>
    </citation>
    <scope>NUCLEOTIDE SEQUENCE</scope>
    <source>
        <strain evidence="7">CZZ-1</strain>
    </source>
</reference>
<dbReference type="SUPFAM" id="SSF48208">
    <property type="entry name" value="Six-hairpin glycosidases"/>
    <property type="match status" value="1"/>
</dbReference>
<dbReference type="InterPro" id="IPR041371">
    <property type="entry name" value="GH92_N"/>
</dbReference>
<keyword evidence="7" id="KW-0378">Hydrolase</keyword>
<dbReference type="Gene3D" id="1.20.1050.60">
    <property type="entry name" value="alpha-1,2-mannosidase"/>
    <property type="match status" value="1"/>
</dbReference>
<evidence type="ECO:0000256" key="2">
    <source>
        <dbReference type="ARBA" id="ARBA00011245"/>
    </source>
</evidence>
<evidence type="ECO:0000259" key="6">
    <source>
        <dbReference type="Pfam" id="PF17678"/>
    </source>
</evidence>
<keyword evidence="4" id="KW-0732">Signal</keyword>
<dbReference type="Gene3D" id="1.20.1610.10">
    <property type="entry name" value="alpha-1,2-mannosidases domains"/>
    <property type="match status" value="1"/>
</dbReference>
<dbReference type="InterPro" id="IPR012939">
    <property type="entry name" value="Glyco_hydro_92"/>
</dbReference>
<evidence type="ECO:0000259" key="5">
    <source>
        <dbReference type="Pfam" id="PF07971"/>
    </source>
</evidence>
<dbReference type="NCBIfam" id="TIGR01180">
    <property type="entry name" value="aman2_put"/>
    <property type="match status" value="1"/>
</dbReference>
<protein>
    <submittedName>
        <fullName evidence="7">Glycoside hydrolase family 92 protein</fullName>
    </submittedName>
</protein>
<dbReference type="InterPro" id="IPR005887">
    <property type="entry name" value="GH92_a_mannosidase_put"/>
</dbReference>
<dbReference type="GO" id="GO:0005829">
    <property type="term" value="C:cytosol"/>
    <property type="evidence" value="ECO:0007669"/>
    <property type="project" value="TreeGrafter"/>
</dbReference>
<keyword evidence="8" id="KW-1185">Reference proteome</keyword>
<comment type="cofactor">
    <cofactor evidence="1">
        <name>Ca(2+)</name>
        <dbReference type="ChEBI" id="CHEBI:29108"/>
    </cofactor>
</comment>
<dbReference type="InterPro" id="IPR008928">
    <property type="entry name" value="6-hairpin_glycosidase_sf"/>
</dbReference>
<organism evidence="7 8">
    <name type="scientific">Taishania pollutisoli</name>
    <dbReference type="NCBI Taxonomy" id="2766479"/>
    <lineage>
        <taxon>Bacteria</taxon>
        <taxon>Pseudomonadati</taxon>
        <taxon>Bacteroidota</taxon>
        <taxon>Flavobacteriia</taxon>
        <taxon>Flavobacteriales</taxon>
        <taxon>Crocinitomicaceae</taxon>
        <taxon>Taishania</taxon>
    </lineage>
</organism>
<dbReference type="Gene3D" id="3.30.2080.10">
    <property type="entry name" value="GH92 mannosidase domain"/>
    <property type="match status" value="1"/>
</dbReference>
<accession>A0A8J6U2W1</accession>
<dbReference type="PANTHER" id="PTHR12143:SF39">
    <property type="entry name" value="SECRETED PROTEIN"/>
    <property type="match status" value="1"/>
</dbReference>
<dbReference type="RefSeq" id="WP_216714781.1">
    <property type="nucleotide sequence ID" value="NZ_JACVEL010000017.1"/>
</dbReference>
<dbReference type="GO" id="GO:0005975">
    <property type="term" value="P:carbohydrate metabolic process"/>
    <property type="evidence" value="ECO:0007669"/>
    <property type="project" value="InterPro"/>
</dbReference>
<dbReference type="PANTHER" id="PTHR12143">
    <property type="entry name" value="PEPTIDE N-GLYCANASE PNGASE -RELATED"/>
    <property type="match status" value="1"/>
</dbReference>
<gene>
    <name evidence="7" type="ORF">H9Y05_15295</name>
</gene>
<dbReference type="InterPro" id="IPR014718">
    <property type="entry name" value="GH-type_carb-bd"/>
</dbReference>
<evidence type="ECO:0000256" key="1">
    <source>
        <dbReference type="ARBA" id="ARBA00001913"/>
    </source>
</evidence>
<evidence type="ECO:0000313" key="8">
    <source>
        <dbReference type="Proteomes" id="UP000652681"/>
    </source>
</evidence>
<feature type="domain" description="Glycosyl hydrolase family 92 N-terminal" evidence="6">
    <location>
        <begin position="50"/>
        <end position="268"/>
    </location>
</feature>
<dbReference type="GO" id="GO:0030246">
    <property type="term" value="F:carbohydrate binding"/>
    <property type="evidence" value="ECO:0007669"/>
    <property type="project" value="InterPro"/>
</dbReference>
<dbReference type="Pfam" id="PF17678">
    <property type="entry name" value="Glyco_hydro_92N"/>
    <property type="match status" value="1"/>
</dbReference>
<dbReference type="Pfam" id="PF07971">
    <property type="entry name" value="Glyco_hydro_92"/>
    <property type="match status" value="1"/>
</dbReference>
<comment type="caution">
    <text evidence="7">The sequence shown here is derived from an EMBL/GenBank/DDBJ whole genome shotgun (WGS) entry which is preliminary data.</text>
</comment>
<dbReference type="AlphaFoldDB" id="A0A8J6U2W1"/>
<dbReference type="GO" id="GO:0006516">
    <property type="term" value="P:glycoprotein catabolic process"/>
    <property type="evidence" value="ECO:0007669"/>
    <property type="project" value="TreeGrafter"/>
</dbReference>
<dbReference type="EMBL" id="JACVEL010000017">
    <property type="protein sequence ID" value="MBC9813840.1"/>
    <property type="molecule type" value="Genomic_DNA"/>
</dbReference>
<feature type="domain" description="Glycosyl hydrolase family 92" evidence="5">
    <location>
        <begin position="274"/>
        <end position="740"/>
    </location>
</feature>
<evidence type="ECO:0000256" key="3">
    <source>
        <dbReference type="ARBA" id="ARBA00022837"/>
    </source>
</evidence>
<dbReference type="Pfam" id="PF13287">
    <property type="entry name" value="Fn3_assoc"/>
    <property type="match status" value="1"/>
</dbReference>
<comment type="subunit">
    <text evidence="2">Monomer.</text>
</comment>
<proteinExistence type="predicted"/>
<dbReference type="Gene3D" id="2.70.98.10">
    <property type="match status" value="1"/>
</dbReference>